<dbReference type="EMBL" id="NPJF01000028">
    <property type="protein sequence ID" value="OYP55494.1"/>
    <property type="molecule type" value="Genomic_DNA"/>
</dbReference>
<dbReference type="InterPro" id="IPR052544">
    <property type="entry name" value="Bacteriocin_Proc_Enz"/>
</dbReference>
<evidence type="ECO:0000259" key="1">
    <source>
        <dbReference type="Pfam" id="PF00881"/>
    </source>
</evidence>
<proteinExistence type="predicted"/>
<sequence>MLNKQILTDIEYLLSSRNIKALFTGKTEHLRHFDPHIVKLEMDQGLKGYESKNAIHLPNPNILQMPLDEVMERRKSRRDFKNYKITLKELSTLLFYSAGYKRSEHSGRKHVPSSGGFNTTEVFFIILNSEEVEPGLYYFSAKDFTIRCIRKGDYRDWVKNDALYQSEWADASVIAFLAADYTRLYQKYRQRTLRLCLLDAGHVAQNFYLTCAAMDMKICEVLGYVENEVEEAFDLSGNTPTFSSIIIGR</sequence>
<dbReference type="InterPro" id="IPR020051">
    <property type="entry name" value="SagB-type_dehydrogenase"/>
</dbReference>
<dbReference type="InterPro" id="IPR000415">
    <property type="entry name" value="Nitroreductase-like"/>
</dbReference>
<dbReference type="InterPro" id="IPR029479">
    <property type="entry name" value="Nitroreductase"/>
</dbReference>
<evidence type="ECO:0000313" key="3">
    <source>
        <dbReference type="Proteomes" id="UP000216189"/>
    </source>
</evidence>
<dbReference type="Gene3D" id="3.40.109.10">
    <property type="entry name" value="NADH Oxidase"/>
    <property type="match status" value="1"/>
</dbReference>
<dbReference type="NCBIfam" id="TIGR03605">
    <property type="entry name" value="antibiot_sagB"/>
    <property type="match status" value="1"/>
</dbReference>
<dbReference type="CDD" id="cd02142">
    <property type="entry name" value="McbC_SagB-like_oxidoreductase"/>
    <property type="match status" value="1"/>
</dbReference>
<dbReference type="Pfam" id="PF00881">
    <property type="entry name" value="Nitroreductase"/>
    <property type="match status" value="1"/>
</dbReference>
<accession>A0ABX4EIU3</accession>
<dbReference type="Proteomes" id="UP000216189">
    <property type="component" value="Unassembled WGS sequence"/>
</dbReference>
<dbReference type="PANTHER" id="PTHR43745:SF2">
    <property type="entry name" value="NITROREDUCTASE MJ1384-RELATED"/>
    <property type="match status" value="1"/>
</dbReference>
<dbReference type="PANTHER" id="PTHR43745">
    <property type="entry name" value="NITROREDUCTASE MJ1384-RELATED"/>
    <property type="match status" value="1"/>
</dbReference>
<dbReference type="GeneID" id="72478596"/>
<evidence type="ECO:0000313" key="2">
    <source>
        <dbReference type="EMBL" id="OYP55494.1"/>
    </source>
</evidence>
<keyword evidence="3" id="KW-1185">Reference proteome</keyword>
<reference evidence="2 3" key="1">
    <citation type="submission" date="2017-08" db="EMBL/GenBank/DDBJ databases">
        <title>Comparative genomics of non-oral Prevotella species.</title>
        <authorList>
            <person name="Accetto T."/>
            <person name="Nograsek B."/>
            <person name="Avgustin G."/>
        </authorList>
    </citation>
    <scope>NUCLEOTIDE SEQUENCE [LARGE SCALE GENOMIC DNA]</scope>
    <source>
        <strain evidence="2 3">TC1-1</strain>
    </source>
</reference>
<dbReference type="SUPFAM" id="SSF55469">
    <property type="entry name" value="FMN-dependent nitroreductase-like"/>
    <property type="match status" value="1"/>
</dbReference>
<organism evidence="2 3">
    <name type="scientific">Segatella bryantii</name>
    <name type="common">Prevotella bryantii</name>
    <dbReference type="NCBI Taxonomy" id="77095"/>
    <lineage>
        <taxon>Bacteria</taxon>
        <taxon>Pseudomonadati</taxon>
        <taxon>Bacteroidota</taxon>
        <taxon>Bacteroidia</taxon>
        <taxon>Bacteroidales</taxon>
        <taxon>Prevotellaceae</taxon>
        <taxon>Segatella</taxon>
    </lineage>
</organism>
<feature type="domain" description="Nitroreductase" evidence="1">
    <location>
        <begin position="72"/>
        <end position="238"/>
    </location>
</feature>
<gene>
    <name evidence="2" type="ORF">CIK91_06455</name>
</gene>
<comment type="caution">
    <text evidence="2">The sequence shown here is derived from an EMBL/GenBank/DDBJ whole genome shotgun (WGS) entry which is preliminary data.</text>
</comment>
<name>A0ABX4EIU3_SEGBR</name>
<dbReference type="RefSeq" id="WP_094448395.1">
    <property type="nucleotide sequence ID" value="NZ_CP091797.1"/>
</dbReference>
<protein>
    <recommendedName>
        <fullName evidence="1">Nitroreductase domain-containing protein</fullName>
    </recommendedName>
</protein>